<dbReference type="SMART" id="SM00703">
    <property type="entry name" value="NRF"/>
    <property type="match status" value="1"/>
</dbReference>
<feature type="transmembrane region" description="Helical" evidence="1">
    <location>
        <begin position="245"/>
        <end position="270"/>
    </location>
</feature>
<gene>
    <name evidence="4" type="ORF">B4U80_04831</name>
</gene>
<keyword evidence="1" id="KW-0472">Membrane</keyword>
<dbReference type="Pfam" id="PF01757">
    <property type="entry name" value="Acyl_transf_3"/>
    <property type="match status" value="1"/>
</dbReference>
<evidence type="ECO:0000313" key="5">
    <source>
        <dbReference type="Proteomes" id="UP000288716"/>
    </source>
</evidence>
<dbReference type="InterPro" id="IPR006621">
    <property type="entry name" value="Nose-resist-to-fluoxetine_N"/>
</dbReference>
<reference evidence="4 5" key="1">
    <citation type="journal article" date="2018" name="Gigascience">
        <title>Genomes of trombidid mites reveal novel predicted allergens and laterally-transferred genes associated with secondary metabolism.</title>
        <authorList>
            <person name="Dong X."/>
            <person name="Chaisiri K."/>
            <person name="Xia D."/>
            <person name="Armstrong S.D."/>
            <person name="Fang Y."/>
            <person name="Donnelly M.J."/>
            <person name="Kadowaki T."/>
            <person name="McGarry J.W."/>
            <person name="Darby A.C."/>
            <person name="Makepeace B.L."/>
        </authorList>
    </citation>
    <scope>NUCLEOTIDE SEQUENCE [LARGE SCALE GENOMIC DNA]</scope>
    <source>
        <strain evidence="4">UoL-UT</strain>
    </source>
</reference>
<organism evidence="4 5">
    <name type="scientific">Leptotrombidium deliense</name>
    <dbReference type="NCBI Taxonomy" id="299467"/>
    <lineage>
        <taxon>Eukaryota</taxon>
        <taxon>Metazoa</taxon>
        <taxon>Ecdysozoa</taxon>
        <taxon>Arthropoda</taxon>
        <taxon>Chelicerata</taxon>
        <taxon>Arachnida</taxon>
        <taxon>Acari</taxon>
        <taxon>Acariformes</taxon>
        <taxon>Trombidiformes</taxon>
        <taxon>Prostigmata</taxon>
        <taxon>Anystina</taxon>
        <taxon>Parasitengona</taxon>
        <taxon>Trombiculoidea</taxon>
        <taxon>Trombiculidae</taxon>
        <taxon>Leptotrombidium</taxon>
    </lineage>
</organism>
<feature type="transmembrane region" description="Helical" evidence="1">
    <location>
        <begin position="466"/>
        <end position="486"/>
    </location>
</feature>
<dbReference type="OrthoDB" id="118951at2759"/>
<feature type="transmembrane region" description="Helical" evidence="1">
    <location>
        <begin position="612"/>
        <end position="630"/>
    </location>
</feature>
<dbReference type="PANTHER" id="PTHR11161:SF0">
    <property type="entry name" value="O-ACYLTRANSFERASE LIKE PROTEIN"/>
    <property type="match status" value="1"/>
</dbReference>
<dbReference type="Pfam" id="PF20146">
    <property type="entry name" value="NRF"/>
    <property type="match status" value="1"/>
</dbReference>
<keyword evidence="5" id="KW-1185">Reference proteome</keyword>
<keyword evidence="1" id="KW-0812">Transmembrane</keyword>
<feature type="signal peptide" evidence="2">
    <location>
        <begin position="1"/>
        <end position="16"/>
    </location>
</feature>
<dbReference type="VEuPathDB" id="VectorBase:LDEU004726"/>
<accession>A0A443SIJ2</accession>
<feature type="transmembrane region" description="Helical" evidence="1">
    <location>
        <begin position="314"/>
        <end position="333"/>
    </location>
</feature>
<feature type="transmembrane region" description="Helical" evidence="1">
    <location>
        <begin position="404"/>
        <end position="423"/>
    </location>
</feature>
<name>A0A443SIJ2_9ACAR</name>
<feature type="transmembrane region" description="Helical" evidence="1">
    <location>
        <begin position="682"/>
        <end position="700"/>
    </location>
</feature>
<keyword evidence="1" id="KW-1133">Transmembrane helix</keyword>
<dbReference type="InterPro" id="IPR002656">
    <property type="entry name" value="Acyl_transf_3_dom"/>
</dbReference>
<keyword evidence="2" id="KW-0732">Signal</keyword>
<evidence type="ECO:0000256" key="1">
    <source>
        <dbReference type="SAM" id="Phobius"/>
    </source>
</evidence>
<evidence type="ECO:0000256" key="2">
    <source>
        <dbReference type="SAM" id="SignalP"/>
    </source>
</evidence>
<dbReference type="GO" id="GO:0016747">
    <property type="term" value="F:acyltransferase activity, transferring groups other than amino-acyl groups"/>
    <property type="evidence" value="ECO:0007669"/>
    <property type="project" value="InterPro"/>
</dbReference>
<feature type="transmembrane region" description="Helical" evidence="1">
    <location>
        <begin position="493"/>
        <end position="513"/>
    </location>
</feature>
<evidence type="ECO:0000313" key="4">
    <source>
        <dbReference type="EMBL" id="RWS27315.1"/>
    </source>
</evidence>
<sequence>MLYKLLCLTFLSGIVCNNVNIAKNVSDEHENDDYDDESDVFYSPEADSLAKMEKFILSGVEKLLKTSMPLITRSGLETNVSAECAKSFIILLRDLRENKQWAFRMFDSSGKPPSGILQGTLTDLGSFDECLELTSDIENHEDAFRGQYCLMDLRANFKTQIKLNSTPPPTIKADGIIWDPSLRLFWSRNDLLSFRYGLCVPSTCSQQDLMDVANYCERQPNPAGMVVDINYCQKSSPINIDKTQITVLALFAVVIFFITLGTLTDIYVIYQKNEKLNLDEKSVTNFLLGFSLRRNNAQFLSSAKKLDGSPLQHLNGVRCFSLLWIILGHTYFYTDFVHYHHYRRLKHIQNIDDDLAFVPIANFTLSVNTFFFISGLLLVYSNWKKLTLSEGKINLVQFYFHRLWRIWPPYLTIIGIVFILPLLGSGPLWPQSVENTAQVCRNNFWENILFVNNFQKPNKLCLLHTWFLAVTMQFYVISAFILYLLYRYPKVCITLLISLTILSGVAVYLYALVNELRIPTVIADDVFIDKKNVVLTLYIMPYNHFGSYLSGILCGYFLVKHKKATIRKHVQTFAWFASVFVMLFVIFAPYKAFAGELPSLQRSAFYLATHRVLWSFAIGWLIFACATNRASVINRFLSWKAFGPLSSLTFLAYLVHPLLMVLHTGNRRERVYFGHYELVNTFLARTVMSFGLAYVLFVFIELPFASLEKYIFAGHRTRKLTVNKANSIQPVVTCTVSNQIKLHV</sequence>
<dbReference type="Proteomes" id="UP000288716">
    <property type="component" value="Unassembled WGS sequence"/>
</dbReference>
<feature type="transmembrane region" description="Helical" evidence="1">
    <location>
        <begin position="360"/>
        <end position="383"/>
    </location>
</feature>
<feature type="domain" description="Nose resistant-to-fluoxetine protein N-terminal" evidence="3">
    <location>
        <begin position="81"/>
        <end position="234"/>
    </location>
</feature>
<feature type="transmembrane region" description="Helical" evidence="1">
    <location>
        <begin position="642"/>
        <end position="662"/>
    </location>
</feature>
<feature type="transmembrane region" description="Helical" evidence="1">
    <location>
        <begin position="533"/>
        <end position="558"/>
    </location>
</feature>
<comment type="caution">
    <text evidence="4">The sequence shown here is derived from an EMBL/GenBank/DDBJ whole genome shotgun (WGS) entry which is preliminary data.</text>
</comment>
<dbReference type="PANTHER" id="PTHR11161">
    <property type="entry name" value="O-ACYLTRANSFERASE"/>
    <property type="match status" value="1"/>
</dbReference>
<evidence type="ECO:0000259" key="3">
    <source>
        <dbReference type="SMART" id="SM00703"/>
    </source>
</evidence>
<dbReference type="InterPro" id="IPR052728">
    <property type="entry name" value="O2_lipid_transport_reg"/>
</dbReference>
<proteinExistence type="predicted"/>
<feature type="chain" id="PRO_5019535075" evidence="2">
    <location>
        <begin position="17"/>
        <end position="744"/>
    </location>
</feature>
<dbReference type="EMBL" id="NCKV01002110">
    <property type="protein sequence ID" value="RWS27315.1"/>
    <property type="molecule type" value="Genomic_DNA"/>
</dbReference>
<feature type="transmembrane region" description="Helical" evidence="1">
    <location>
        <begin position="570"/>
        <end position="592"/>
    </location>
</feature>
<protein>
    <submittedName>
        <fullName evidence="4">Nose resistant to fluoxetine protein 6-like protein</fullName>
    </submittedName>
</protein>
<dbReference type="AlphaFoldDB" id="A0A443SIJ2"/>